<dbReference type="STRING" id="1440053.GCA_000718095_01938"/>
<dbReference type="AlphaFoldDB" id="A0A2T7T1Z3"/>
<dbReference type="RefSeq" id="WP_240627781.1">
    <property type="nucleotide sequence ID" value="NZ_AZSP01000249.1"/>
</dbReference>
<organism evidence="2 3">
    <name type="scientific">Streptomyces scopuliridis RB72</name>
    <dbReference type="NCBI Taxonomy" id="1440053"/>
    <lineage>
        <taxon>Bacteria</taxon>
        <taxon>Bacillati</taxon>
        <taxon>Actinomycetota</taxon>
        <taxon>Actinomycetes</taxon>
        <taxon>Kitasatosporales</taxon>
        <taxon>Streptomycetaceae</taxon>
        <taxon>Streptomyces</taxon>
    </lineage>
</organism>
<name>A0A2T7T1Z3_9ACTN</name>
<protein>
    <recommendedName>
        <fullName evidence="4">Cellulose-binding protein</fullName>
    </recommendedName>
</protein>
<evidence type="ECO:0000256" key="1">
    <source>
        <dbReference type="SAM" id="Coils"/>
    </source>
</evidence>
<sequence length="285" mass="31561">MLVRGRGYRPEQVEREVTALFRDRDDAWERVARLTVLAKEMEGEAAGLRERVAALPPQTYEELGGRAQQILALANQEDETVRTEAREEAQAVIDMARSAADQLRESARQRADAVRAEAEAYAEQVLRAATGAAEATRAEARREVTAQRAESLAALKEVRRRTQRVIDEQEQKQGEELAATEREFAARDAASRVEQDELAAYAQLQLVAAQRAFSEAGEQARHGQEDAAARAEELLARARADAEGVARETERLLREHTEASEEMQAHMAHVRNTLAALTGRAPAEG</sequence>
<proteinExistence type="predicted"/>
<reference evidence="2 3" key="1">
    <citation type="submission" date="2013-12" db="EMBL/GenBank/DDBJ databases">
        <title>Annotated genome of Streptomyces scopuliridis.</title>
        <authorList>
            <person name="Olson J.B."/>
        </authorList>
    </citation>
    <scope>NUCLEOTIDE SEQUENCE [LARGE SCALE GENOMIC DNA]</scope>
    <source>
        <strain evidence="2 3">RB72</strain>
    </source>
</reference>
<feature type="coiled-coil region" evidence="1">
    <location>
        <begin position="221"/>
        <end position="266"/>
    </location>
</feature>
<evidence type="ECO:0000313" key="2">
    <source>
        <dbReference type="EMBL" id="PVE09051.1"/>
    </source>
</evidence>
<comment type="caution">
    <text evidence="2">The sequence shown here is derived from an EMBL/GenBank/DDBJ whole genome shotgun (WGS) entry which is preliminary data.</text>
</comment>
<dbReference type="EMBL" id="AZSP01000249">
    <property type="protein sequence ID" value="PVE09051.1"/>
    <property type="molecule type" value="Genomic_DNA"/>
</dbReference>
<feature type="coiled-coil region" evidence="1">
    <location>
        <begin position="86"/>
        <end position="124"/>
    </location>
</feature>
<gene>
    <name evidence="2" type="ORF">Y717_10535</name>
</gene>
<keyword evidence="3" id="KW-1185">Reference proteome</keyword>
<dbReference type="Gene3D" id="1.20.120.20">
    <property type="entry name" value="Apolipoprotein"/>
    <property type="match status" value="1"/>
</dbReference>
<evidence type="ECO:0000313" key="3">
    <source>
        <dbReference type="Proteomes" id="UP000245992"/>
    </source>
</evidence>
<accession>A0A2T7T1Z3</accession>
<dbReference type="Proteomes" id="UP000245992">
    <property type="component" value="Unassembled WGS sequence"/>
</dbReference>
<evidence type="ECO:0008006" key="4">
    <source>
        <dbReference type="Google" id="ProtNLM"/>
    </source>
</evidence>
<keyword evidence="1" id="KW-0175">Coiled coil</keyword>